<keyword evidence="5" id="KW-1185">Reference proteome</keyword>
<dbReference type="InterPro" id="IPR036116">
    <property type="entry name" value="FN3_sf"/>
</dbReference>
<dbReference type="Gene3D" id="2.60.40.10">
    <property type="entry name" value="Immunoglobulins"/>
    <property type="match status" value="2"/>
</dbReference>
<dbReference type="Proteomes" id="UP001145742">
    <property type="component" value="Unassembled WGS sequence"/>
</dbReference>
<feature type="transmembrane region" description="Helical" evidence="1">
    <location>
        <begin position="203"/>
        <end position="233"/>
    </location>
</feature>
<keyword evidence="1" id="KW-0812">Transmembrane</keyword>
<evidence type="ECO:0000313" key="4">
    <source>
        <dbReference type="EMBL" id="KAJ7418942.1"/>
    </source>
</evidence>
<keyword evidence="1" id="KW-1133">Transmembrane helix</keyword>
<evidence type="ECO:0000313" key="5">
    <source>
        <dbReference type="Proteomes" id="UP001145742"/>
    </source>
</evidence>
<evidence type="ECO:0000256" key="2">
    <source>
        <dbReference type="SAM" id="SignalP"/>
    </source>
</evidence>
<dbReference type="InterPro" id="IPR013783">
    <property type="entry name" value="Ig-like_fold"/>
</dbReference>
<proteinExistence type="predicted"/>
<comment type="caution">
    <text evidence="4">The sequence shown here is derived from an EMBL/GenBank/DDBJ whole genome shotgun (WGS) entry which is preliminary data.</text>
</comment>
<evidence type="ECO:0000259" key="3">
    <source>
        <dbReference type="Pfam" id="PF01108"/>
    </source>
</evidence>
<dbReference type="InterPro" id="IPR003961">
    <property type="entry name" value="FN3_dom"/>
</dbReference>
<dbReference type="Pfam" id="PF01108">
    <property type="entry name" value="Tissue_fac"/>
    <property type="match status" value="1"/>
</dbReference>
<dbReference type="SUPFAM" id="SSF49265">
    <property type="entry name" value="Fibronectin type III"/>
    <property type="match status" value="2"/>
</dbReference>
<sequence length="503" mass="55640">MSPALHLLLSLASCSLLQGMLLRPRHVRLEAQNFHVWLRWEPDPSSPSHATYQVEWRTRIHDIYWARVRAVAGGEQSEWASSSELQLYRDTIVGPPKLSWLLQDQILNVNITMPLTPYRRRTGSYKPVDRVLLKLWYWLHLYEGDLLVQQVPCKWSREELPCTFGYLKPSTRYCVHTVAADMARERSLEAKQCLVTPTGRAGFPWVIAVLSAFFVLVLLSVAAFCFVQLHIFLKPSETRLPKTLALLNNELSVAIQMHPLELKEDPLALLLQTVLSSCGPPAVGQASPTVSLFLQGLARDVTNYCANGFVVVCPEGRDPSCNHSQLGCALDSQIPSQLEKDGEAGDGEDVLEELVPVRLTRNSYRGDKESQTPETWLPLHLQLYSKCQCPALGSGSLLPMPTLGRRCSQEDLKESLGTARHWVPLGSVKLPASEEKENGGQLLCAPWPLCGGGTEPGDSTVQQGDPEQATLGVPNPCQPTPLLHNILGTAAFSGYEPRPPLGP</sequence>
<name>A0ABQ9DCJ4_9PASS</name>
<accession>A0ABQ9DCJ4</accession>
<feature type="domain" description="Fibronectin type-III" evidence="3">
    <location>
        <begin position="15"/>
        <end position="57"/>
    </location>
</feature>
<reference evidence="4" key="1">
    <citation type="submission" date="2019-10" db="EMBL/GenBank/DDBJ databases">
        <authorList>
            <person name="Soares A.E.R."/>
            <person name="Aleixo A."/>
            <person name="Schneider P."/>
            <person name="Miyaki C.Y."/>
            <person name="Schneider M.P."/>
            <person name="Mello C."/>
            <person name="Vasconcelos A.T.R."/>
        </authorList>
    </citation>
    <scope>NUCLEOTIDE SEQUENCE</scope>
    <source>
        <tissue evidence="4">Muscle</tissue>
    </source>
</reference>
<keyword evidence="2" id="KW-0732">Signal</keyword>
<dbReference type="EMBL" id="WHWB01033562">
    <property type="protein sequence ID" value="KAJ7418942.1"/>
    <property type="molecule type" value="Genomic_DNA"/>
</dbReference>
<dbReference type="PANTHER" id="PTHR20859:SF84">
    <property type="entry name" value="INTERFERON ALPHA_BETA RECEPTOR 2"/>
    <property type="match status" value="1"/>
</dbReference>
<gene>
    <name evidence="4" type="ORF">WISP_56751</name>
</gene>
<dbReference type="PANTHER" id="PTHR20859">
    <property type="entry name" value="INTERFERON/INTERLEUKIN RECEPTOR"/>
    <property type="match status" value="1"/>
</dbReference>
<dbReference type="InterPro" id="IPR050650">
    <property type="entry name" value="Type-II_Cytokine-TF_Rcpt"/>
</dbReference>
<protein>
    <submittedName>
        <fullName evidence="4">Interferon lambda receptor 1-like protein</fullName>
    </submittedName>
</protein>
<keyword evidence="1" id="KW-0472">Membrane</keyword>
<organism evidence="4 5">
    <name type="scientific">Willisornis vidua</name>
    <name type="common">Xingu scale-backed antbird</name>
    <dbReference type="NCBI Taxonomy" id="1566151"/>
    <lineage>
        <taxon>Eukaryota</taxon>
        <taxon>Metazoa</taxon>
        <taxon>Chordata</taxon>
        <taxon>Craniata</taxon>
        <taxon>Vertebrata</taxon>
        <taxon>Euteleostomi</taxon>
        <taxon>Archelosauria</taxon>
        <taxon>Archosauria</taxon>
        <taxon>Dinosauria</taxon>
        <taxon>Saurischia</taxon>
        <taxon>Theropoda</taxon>
        <taxon>Coelurosauria</taxon>
        <taxon>Aves</taxon>
        <taxon>Neognathae</taxon>
        <taxon>Neoaves</taxon>
        <taxon>Telluraves</taxon>
        <taxon>Australaves</taxon>
        <taxon>Passeriformes</taxon>
        <taxon>Thamnophilidae</taxon>
        <taxon>Willisornis</taxon>
    </lineage>
</organism>
<feature type="chain" id="PRO_5047127236" evidence="2">
    <location>
        <begin position="20"/>
        <end position="503"/>
    </location>
</feature>
<evidence type="ECO:0000256" key="1">
    <source>
        <dbReference type="SAM" id="Phobius"/>
    </source>
</evidence>
<feature type="signal peptide" evidence="2">
    <location>
        <begin position="1"/>
        <end position="19"/>
    </location>
</feature>